<proteinExistence type="predicted"/>
<gene>
    <name evidence="1" type="ORF">SMTD_LOCUS779</name>
</gene>
<sequence length="52" mass="5709">MDPFNATPFSDKPVVFDSLIPSKLKSSSSRLKSSLLSDIGLSKITMTTMMEK</sequence>
<evidence type="ECO:0000313" key="1">
    <source>
        <dbReference type="EMBL" id="VDO72943.1"/>
    </source>
</evidence>
<keyword evidence="2" id="KW-1185">Reference proteome</keyword>
<organism evidence="1 2">
    <name type="scientific">Schistosoma mattheei</name>
    <dbReference type="NCBI Taxonomy" id="31246"/>
    <lineage>
        <taxon>Eukaryota</taxon>
        <taxon>Metazoa</taxon>
        <taxon>Spiralia</taxon>
        <taxon>Lophotrochozoa</taxon>
        <taxon>Platyhelminthes</taxon>
        <taxon>Trematoda</taxon>
        <taxon>Digenea</taxon>
        <taxon>Strigeidida</taxon>
        <taxon>Schistosomatoidea</taxon>
        <taxon>Schistosomatidae</taxon>
        <taxon>Schistosoma</taxon>
    </lineage>
</organism>
<name>A0A3P7Z645_9TREM</name>
<dbReference type="Proteomes" id="UP000269396">
    <property type="component" value="Unassembled WGS sequence"/>
</dbReference>
<dbReference type="AlphaFoldDB" id="A0A3P7Z645"/>
<accession>A0A3P7Z645</accession>
<reference evidence="1 2" key="1">
    <citation type="submission" date="2018-11" db="EMBL/GenBank/DDBJ databases">
        <authorList>
            <consortium name="Pathogen Informatics"/>
        </authorList>
    </citation>
    <scope>NUCLEOTIDE SEQUENCE [LARGE SCALE GENOMIC DNA]</scope>
    <source>
        <strain>Denwood</strain>
        <strain evidence="2">Zambia</strain>
    </source>
</reference>
<protein>
    <submittedName>
        <fullName evidence="1">Uncharacterized protein</fullName>
    </submittedName>
</protein>
<dbReference type="EMBL" id="UZAL01000750">
    <property type="protein sequence ID" value="VDO72943.1"/>
    <property type="molecule type" value="Genomic_DNA"/>
</dbReference>
<evidence type="ECO:0000313" key="2">
    <source>
        <dbReference type="Proteomes" id="UP000269396"/>
    </source>
</evidence>